<accession>A0A1D1Z7B6</accession>
<dbReference type="PANTHER" id="PTHR35750">
    <property type="entry name" value="PHOSPHOLIPID HYDROPEROXIDE GLUTATHIONE PEROXIDASE"/>
    <property type="match status" value="1"/>
</dbReference>
<organism evidence="2">
    <name type="scientific">Anthurium amnicola</name>
    <dbReference type="NCBI Taxonomy" id="1678845"/>
    <lineage>
        <taxon>Eukaryota</taxon>
        <taxon>Viridiplantae</taxon>
        <taxon>Streptophyta</taxon>
        <taxon>Embryophyta</taxon>
        <taxon>Tracheophyta</taxon>
        <taxon>Spermatophyta</taxon>
        <taxon>Magnoliopsida</taxon>
        <taxon>Liliopsida</taxon>
        <taxon>Araceae</taxon>
        <taxon>Pothoideae</taxon>
        <taxon>Potheae</taxon>
        <taxon>Anthurium</taxon>
    </lineage>
</organism>
<reference evidence="2" key="1">
    <citation type="submission" date="2015-07" db="EMBL/GenBank/DDBJ databases">
        <title>Transcriptome Assembly of Anthurium amnicola.</title>
        <authorList>
            <person name="Suzuki J."/>
        </authorList>
    </citation>
    <scope>NUCLEOTIDE SEQUENCE</scope>
</reference>
<dbReference type="GO" id="GO:0003677">
    <property type="term" value="F:DNA binding"/>
    <property type="evidence" value="ECO:0007669"/>
    <property type="project" value="UniProtKB-KW"/>
</dbReference>
<feature type="region of interest" description="Disordered" evidence="1">
    <location>
        <begin position="86"/>
        <end position="108"/>
    </location>
</feature>
<gene>
    <name evidence="2" type="primary">Ahdc1</name>
    <name evidence="2" type="ORF">g.20942</name>
</gene>
<dbReference type="PANTHER" id="PTHR35750:SF1">
    <property type="entry name" value="PHOSPHOLIPID HYDROPEROXIDE GLUTATHIONE PEROXIDASE"/>
    <property type="match status" value="1"/>
</dbReference>
<dbReference type="EMBL" id="GDJX01005170">
    <property type="protein sequence ID" value="JAT62766.1"/>
    <property type="molecule type" value="Transcribed_RNA"/>
</dbReference>
<feature type="region of interest" description="Disordered" evidence="1">
    <location>
        <begin position="15"/>
        <end position="62"/>
    </location>
</feature>
<keyword evidence="2" id="KW-0238">DNA-binding</keyword>
<dbReference type="AlphaFoldDB" id="A0A1D1Z7B6"/>
<sequence length="108" mass="11113">MGFLRRMASILGFLHGAADDGDGGEDDGRAAGKGEAQSPTPAARKGFGVQVPVPAPRPQAGPVLVPCDPGEGGVQKIVMVHQIDMHGSVEELPHGQPASDNLSRHMGN</sequence>
<proteinExistence type="predicted"/>
<protein>
    <submittedName>
        <fullName evidence="2">AT-hook DNA-binding motif-containing protein 1</fullName>
    </submittedName>
</protein>
<name>A0A1D1Z7B6_9ARAE</name>
<evidence type="ECO:0000256" key="1">
    <source>
        <dbReference type="SAM" id="MobiDB-lite"/>
    </source>
</evidence>
<evidence type="ECO:0000313" key="2">
    <source>
        <dbReference type="EMBL" id="JAT62766.1"/>
    </source>
</evidence>